<dbReference type="EMBL" id="LR134162">
    <property type="protein sequence ID" value="VEB07856.1"/>
    <property type="molecule type" value="Genomic_DNA"/>
</dbReference>
<dbReference type="NCBIfam" id="NF038239">
    <property type="entry name" value="T6SS_TssL_short"/>
    <property type="match status" value="1"/>
</dbReference>
<dbReference type="AlphaFoldDB" id="A0A3S4GNC4"/>
<accession>A0A3S4GNC4</accession>
<evidence type="ECO:0000313" key="3">
    <source>
        <dbReference type="Proteomes" id="UP000282433"/>
    </source>
</evidence>
<dbReference type="NCBIfam" id="TIGR03349">
    <property type="entry name" value="IV_VI_DotU"/>
    <property type="match status" value="1"/>
</dbReference>
<dbReference type="InterPro" id="IPR017732">
    <property type="entry name" value="T4/T6SS_DotU"/>
</dbReference>
<sequence>MNTSESDLINKTFYPGWLMVSQLRCGQPVTDGEALYRQACRWVTEAREALTAGGVSEASAEQMLYAYCALLDESVLNRASQDDGYRRWRKDPLQARFFSTLNAGEELWERIRQLLREPTADAAVLTCFFRTLQLGLSDSTAPRMTNGVRTWRKRLARGSAVQHDPGGAGGGSCLPAAQRTADVLVRLGGWHCGAGGAVVDLLLRAVTDGGADSRAGIKRCVITPVVCLRY</sequence>
<name>A0A3S4GNC4_KLEPN</name>
<gene>
    <name evidence="2" type="ORF">NCTC13635_07105</name>
</gene>
<evidence type="ECO:0000313" key="2">
    <source>
        <dbReference type="EMBL" id="VEB07856.1"/>
    </source>
</evidence>
<dbReference type="Proteomes" id="UP000282433">
    <property type="component" value="Chromosome"/>
</dbReference>
<dbReference type="PANTHER" id="PTHR38033">
    <property type="entry name" value="MEMBRANE PROTEIN-RELATED"/>
    <property type="match status" value="1"/>
</dbReference>
<protein>
    <submittedName>
        <fullName evidence="2">Transmembrane protein</fullName>
    </submittedName>
</protein>
<reference evidence="2 3" key="1">
    <citation type="submission" date="2018-12" db="EMBL/GenBank/DDBJ databases">
        <authorList>
            <consortium name="Pathogen Informatics"/>
        </authorList>
    </citation>
    <scope>NUCLEOTIDE SEQUENCE [LARGE SCALE GENOMIC DNA]</scope>
    <source>
        <strain evidence="2 3">NCTC13635</strain>
    </source>
</reference>
<organism evidence="2 3">
    <name type="scientific">Klebsiella pneumoniae</name>
    <dbReference type="NCBI Taxonomy" id="573"/>
    <lineage>
        <taxon>Bacteria</taxon>
        <taxon>Pseudomonadati</taxon>
        <taxon>Pseudomonadota</taxon>
        <taxon>Gammaproteobacteria</taxon>
        <taxon>Enterobacterales</taxon>
        <taxon>Enterobacteriaceae</taxon>
        <taxon>Klebsiella/Raoultella group</taxon>
        <taxon>Klebsiella</taxon>
        <taxon>Klebsiella pneumoniae complex</taxon>
    </lineage>
</organism>
<feature type="domain" description="Type IV / VI secretion system DotU" evidence="1">
    <location>
        <begin position="12"/>
        <end position="158"/>
    </location>
</feature>
<keyword evidence="2" id="KW-0472">Membrane</keyword>
<dbReference type="InterPro" id="IPR038522">
    <property type="entry name" value="T4/T6SS_DotU_sf"/>
</dbReference>
<dbReference type="Pfam" id="PF09850">
    <property type="entry name" value="DotU"/>
    <property type="match status" value="1"/>
</dbReference>
<evidence type="ECO:0000259" key="1">
    <source>
        <dbReference type="Pfam" id="PF09850"/>
    </source>
</evidence>
<proteinExistence type="predicted"/>
<keyword evidence="2" id="KW-0812">Transmembrane</keyword>
<dbReference type="PANTHER" id="PTHR38033:SF1">
    <property type="entry name" value="DOTU FAMILY TYPE IV_VI SECRETION SYSTEM PROTEIN"/>
    <property type="match status" value="1"/>
</dbReference>
<dbReference type="Gene3D" id="1.25.40.590">
    <property type="entry name" value="Type IV / VI secretion system, DotU"/>
    <property type="match status" value="1"/>
</dbReference>